<reference evidence="1" key="1">
    <citation type="journal article" date="2020" name="Nature">
        <title>Giant virus diversity and host interactions through global metagenomics.</title>
        <authorList>
            <person name="Schulz F."/>
            <person name="Roux S."/>
            <person name="Paez-Espino D."/>
            <person name="Jungbluth S."/>
            <person name="Walsh D.A."/>
            <person name="Denef V.J."/>
            <person name="McMahon K.D."/>
            <person name="Konstantinidis K.T."/>
            <person name="Eloe-Fadrosh E.A."/>
            <person name="Kyrpides N.C."/>
            <person name="Woyke T."/>
        </authorList>
    </citation>
    <scope>NUCLEOTIDE SEQUENCE</scope>
    <source>
        <strain evidence="1">GVMAG-M-3300021964-36</strain>
    </source>
</reference>
<name>A0A6C0CS45_9ZZZZ</name>
<protein>
    <submittedName>
        <fullName evidence="1">Uncharacterized protein</fullName>
    </submittedName>
</protein>
<sequence>MYFDKDSRLGNDKCWVDGQIKQSQKINDYHLFNPYKTNVPECTENEQKLRDFMVENKKSYREGYGFANACHIDNDSSMRADPKTITHGKCKNQLSSRLFQAVPDLAHGGFESLLESRLTQGQTTGKHKSCENNSEKTFDVMTPMIPCLKKEVQNTEHIVPTKWVRGGEHTRDHINQKDFLEANGYVFDEKVWKKREC</sequence>
<dbReference type="EMBL" id="MN739484">
    <property type="protein sequence ID" value="QHT07666.1"/>
    <property type="molecule type" value="Genomic_DNA"/>
</dbReference>
<organism evidence="1">
    <name type="scientific">viral metagenome</name>
    <dbReference type="NCBI Taxonomy" id="1070528"/>
    <lineage>
        <taxon>unclassified sequences</taxon>
        <taxon>metagenomes</taxon>
        <taxon>organismal metagenomes</taxon>
    </lineage>
</organism>
<accession>A0A6C0CS45</accession>
<dbReference type="AlphaFoldDB" id="A0A6C0CS45"/>
<proteinExistence type="predicted"/>
<evidence type="ECO:0000313" key="1">
    <source>
        <dbReference type="EMBL" id="QHT07666.1"/>
    </source>
</evidence>